<dbReference type="OMA" id="YAHFPMK"/>
<keyword evidence="3 5" id="KW-0689">Ribosomal protein</keyword>
<dbReference type="InterPro" id="IPR019907">
    <property type="entry name" value="Ribosomal_uL6_arc"/>
</dbReference>
<comment type="caution">
    <text evidence="7">The sequence shown here is derived from an EMBL/GenBank/DDBJ whole genome shotgun (WGS) entry which is preliminary data.</text>
</comment>
<evidence type="ECO:0000313" key="7">
    <source>
        <dbReference type="EMBL" id="RSN68931.1"/>
    </source>
</evidence>
<evidence type="ECO:0000313" key="8">
    <source>
        <dbReference type="Proteomes" id="UP000278149"/>
    </source>
</evidence>
<evidence type="ECO:0000256" key="5">
    <source>
        <dbReference type="HAMAP-Rule" id="MF_01365"/>
    </source>
</evidence>
<dbReference type="GO" id="GO:0019843">
    <property type="term" value="F:rRNA binding"/>
    <property type="evidence" value="ECO:0007669"/>
    <property type="project" value="UniProtKB-UniRule"/>
</dbReference>
<dbReference type="Gene3D" id="3.90.930.12">
    <property type="entry name" value="Ribosomal protein L6, alpha-beta domain"/>
    <property type="match status" value="2"/>
</dbReference>
<comment type="function">
    <text evidence="5">This protein binds to the 23S rRNA, and is important in its secondary structure. It is located near the subunit interface in the base of the L7/L12 stalk, and near the tRNA binding site of the peptidyltransferase center.</text>
</comment>
<accession>A0A429G522</accession>
<evidence type="ECO:0000256" key="2">
    <source>
        <dbReference type="ARBA" id="ARBA00022884"/>
    </source>
</evidence>
<comment type="similarity">
    <text evidence="5">Belongs to the universal ribosomal protein uL6 family.</text>
</comment>
<reference evidence="7 8" key="1">
    <citation type="submission" date="2018-10" db="EMBL/GenBank/DDBJ databases">
        <title>Co-occurring genomic capacity for anaerobic methane metabolism and dissimilatory sulfite reduction discovered in the Korarchaeota.</title>
        <authorList>
            <person name="Mckay L.J."/>
            <person name="Dlakic M."/>
            <person name="Fields M.W."/>
            <person name="Delmont T.O."/>
            <person name="Eren A.M."/>
            <person name="Jay Z.J."/>
            <person name="Klingelsmith K.B."/>
            <person name="Rusch D.B."/>
            <person name="Inskeep W.P."/>
        </authorList>
    </citation>
    <scope>NUCLEOTIDE SEQUENCE [LARGE SCALE GENOMIC DNA]</scope>
    <source>
        <strain evidence="7 8">WS</strain>
    </source>
</reference>
<dbReference type="NCBIfam" id="TIGR03653">
    <property type="entry name" value="uL6_arch"/>
    <property type="match status" value="1"/>
</dbReference>
<dbReference type="InterPro" id="IPR020040">
    <property type="entry name" value="Ribosomal_uL6_a/b-dom"/>
</dbReference>
<dbReference type="Proteomes" id="UP000278149">
    <property type="component" value="Unassembled WGS sequence"/>
</dbReference>
<dbReference type="SUPFAM" id="SSF56053">
    <property type="entry name" value="Ribosomal protein L6"/>
    <property type="match status" value="2"/>
</dbReference>
<dbReference type="GO" id="GO:0022625">
    <property type="term" value="C:cytosolic large ribosomal subunit"/>
    <property type="evidence" value="ECO:0007669"/>
    <property type="project" value="UniProtKB-UniRule"/>
</dbReference>
<organism evidence="7 8">
    <name type="scientific">Candidatus Korarchaeum cryptofilum</name>
    <dbReference type="NCBI Taxonomy" id="498846"/>
    <lineage>
        <taxon>Archaea</taxon>
        <taxon>Thermoproteota</taxon>
        <taxon>Candidatus Korarchaeia</taxon>
        <taxon>Candidatus Korarchaeales</taxon>
        <taxon>Candidatus Korarchaeaceae</taxon>
        <taxon>Candidatus Korarchaeum</taxon>
    </lineage>
</organism>
<dbReference type="AlphaFoldDB" id="A0A429G522"/>
<protein>
    <recommendedName>
        <fullName evidence="5">Large ribosomal subunit protein uL6</fullName>
    </recommendedName>
</protein>
<dbReference type="FunFam" id="3.90.930.12:FF:000008">
    <property type="entry name" value="50S ribosomal protein L6"/>
    <property type="match status" value="1"/>
</dbReference>
<feature type="domain" description="Large ribosomal subunit protein uL6 alpha-beta" evidence="6">
    <location>
        <begin position="101"/>
        <end position="177"/>
    </location>
</feature>
<dbReference type="EMBL" id="RCOR01000023">
    <property type="protein sequence ID" value="RSN68931.1"/>
    <property type="molecule type" value="Genomic_DNA"/>
</dbReference>
<dbReference type="PANTHER" id="PTHR11655:SF16">
    <property type="entry name" value="60S RIBOSOMAL PROTEIN L9"/>
    <property type="match status" value="1"/>
</dbReference>
<dbReference type="InterPro" id="IPR000702">
    <property type="entry name" value="Ribosomal_uL6-like"/>
</dbReference>
<dbReference type="HAMAP" id="MF_01365_A">
    <property type="entry name" value="Ribosomal_uL6_A"/>
    <property type="match status" value="1"/>
</dbReference>
<keyword evidence="2 5" id="KW-0694">RNA-binding</keyword>
<dbReference type="GO" id="GO:0003735">
    <property type="term" value="F:structural constituent of ribosome"/>
    <property type="evidence" value="ECO:0007669"/>
    <property type="project" value="UniProtKB-UniRule"/>
</dbReference>
<gene>
    <name evidence="5" type="primary">rpl6</name>
    <name evidence="7" type="ORF">D9Q81_04925</name>
</gene>
<evidence type="ECO:0000256" key="3">
    <source>
        <dbReference type="ARBA" id="ARBA00022980"/>
    </source>
</evidence>
<dbReference type="NCBIfam" id="NF004037">
    <property type="entry name" value="PRK05518.1"/>
    <property type="match status" value="1"/>
</dbReference>
<evidence type="ECO:0000259" key="6">
    <source>
        <dbReference type="Pfam" id="PF00347"/>
    </source>
</evidence>
<dbReference type="Pfam" id="PF00347">
    <property type="entry name" value="Ribosomal_L6"/>
    <property type="match status" value="2"/>
</dbReference>
<dbReference type="RefSeq" id="WP_012310208.1">
    <property type="nucleotide sequence ID" value="NZ_RCOR01000023.1"/>
</dbReference>
<dbReference type="GO" id="GO:0002181">
    <property type="term" value="P:cytoplasmic translation"/>
    <property type="evidence" value="ECO:0007669"/>
    <property type="project" value="TreeGrafter"/>
</dbReference>
<feature type="domain" description="Large ribosomal subunit protein uL6 alpha-beta" evidence="6">
    <location>
        <begin position="17"/>
        <end position="89"/>
    </location>
</feature>
<name>A0A429G522_9CREN</name>
<dbReference type="PANTHER" id="PTHR11655">
    <property type="entry name" value="60S/50S RIBOSOMAL PROTEIN L6/L9"/>
    <property type="match status" value="1"/>
</dbReference>
<keyword evidence="1 5" id="KW-0699">rRNA-binding</keyword>
<dbReference type="InterPro" id="IPR036789">
    <property type="entry name" value="Ribosomal_uL6-like_a/b-dom_sf"/>
</dbReference>
<sequence>MRYPRVITLALESEVPIPEGVKVEVDGSKIRVSGPKGTLEREFHSELIELSIEGGKVKVRTYGKRKFNRAYLGTVTAHIRNMMKGVTEGFRKEMVVVYAHFPIKVEVDKGRKIVKISNFLGEKLPRYASIVGDTEVRVEGDRIYIEGISKEDVGQTAANIRLATKIKKKDPRVFMDGIYVVR</sequence>
<proteinExistence type="inferred from homology"/>
<dbReference type="PIRSF" id="PIRSF002162">
    <property type="entry name" value="Ribosomal_L6"/>
    <property type="match status" value="1"/>
</dbReference>
<evidence type="ECO:0000256" key="1">
    <source>
        <dbReference type="ARBA" id="ARBA00022730"/>
    </source>
</evidence>
<dbReference type="GeneID" id="6094842"/>
<evidence type="ECO:0000256" key="4">
    <source>
        <dbReference type="ARBA" id="ARBA00023274"/>
    </source>
</evidence>
<keyword evidence="4 5" id="KW-0687">Ribonucleoprotein</keyword>
<comment type="subunit">
    <text evidence="5">Part of the 50S ribosomal subunit.</text>
</comment>